<dbReference type="InterPro" id="IPR004042">
    <property type="entry name" value="Intein_endonuc_central"/>
</dbReference>
<sequence>MSIYNELSYNTQKVIIEEVKGIQFSVLGPDEIIKRSVVKVTKTDTYAGSEPVVGGLFDPRMGVLEHNKICTTCEQKNVFCPGHFGHIELAKPVFHAMFFDIVKKILKCVCFRCSRMLISQHTTIEELKNEMTRILAIKNNQKRWEAYFKLCNTTTKIKLCGDDKHIGCGSKQPDRYNKEASMKIIAEWKDKTKETSVQQEFTAEDVLRIFKRITNEDMEIMGFNPKWNRPEWMICTILPVPPPAVRPSIIEENGQRREDDLTHKLSDIIKTNNNIIDKINKAASEETIKLITMVLQYHVFTFIDNQIPGLAPSQQRNGRRLRSVCDRMKKKEGRIRGNLNGKRVDQSARSVITPDPYISIDELGVPIRVALNITFQEVVNEYNIEEMRKLILNGSNKWPGAKYVKKTNELGPINLKYADLAKIASELKYGDVVHRHLNDGDYVLFNRQPSLHKMSMMCHKVIIMPYQTFRLNVLDTPPYNADFDGDEMNLHCPQNIQTMSELKDLAAVPYLILAPRDGKPSIEVVQDTLVGSFRATKDYIVVADKQMANLQMINSYFKGKLQKPSKDFTYTGRDLFSEIMPPSLFIEMNNKAGEKVIINNSKLITGTLDKSVFHNITNGLIPVIYHDYGPVEIKKFLDNTQRLICRWLLTSGFSIGISDLVTDISTDLELNDKIKEMKATAYKKLEDMRKGDLENNSIFSNEEFLEREIIGILNQTTNEVAKISLAKIDEKNNRMFNMVKSGSKGKETNIAQIMACVGQQNVDGKRIAYGFTDRTLPHYTKYDDGPEARGFVENSFIAGLSPQEVFFHAMGGREGLIDTAVKSVTGDTDIVVDINGHLQFVKIGSWIDNMIDNPDNKSLVEQFGPEDMNMEMLGINNDIIYIPTCDDVGNMIWGKITNVSRHDPGDILYKVDTKSGRSITVTKSKSLMVWDDENKTLIKKDTPNIIVGDKLPVTLNLPELKSEINYEFPNQFLEGYNQGLYVANYSNKIPKYHYVCTKDFISGFLTAYYYKNGSFNNNRVTTSTNDVELVNELILLLGRVGIFANIIKDSDKYTIEIINKEIDKFKNLVRLNYFNSEDIVFKHNQLENMIDLKDNEFTVNNDIVLDEIVAISPIPYETFKDTYKKVYDVSVPETGHFSTLNGIHCVNTSETGYIQRRLVKAMEDAKINYDNTVRNANGSIIQFIYGEDGMDGCKIETQFIPTIEMKLLEMEAKYNLTPIDKIENYLVKDAVKKITKSTYDRCSEHFKDLIDDKNFIITKVNKNKKNSVINYAIPFNRIIKTCIKRRETANLTATLTDLTPDYILDKIEEMKDNLYIKDKYQGMIYFHILLRVYLSPKKLIIEQNFSKAMFDWVVTQIYEYFKEAIAQPSEMVGIIAAQTIGEMGTQMTLDSFHVSGTAAAVKATSGVPRLKEILSATKKTKTPTLIIYMKQDVASVKNPKIADNGIDYDDDRIEQTKSIAMSIKNSIEITTLANILEYSEIFWDSGKLDTTIENDEGMMNVYKKFASLDESINKCRSDSPWVLRMKFNKEKMNACGLRMIDIYTKLNKAYNKYIDCVYSDDNAEECIFRIKLTEYALKDIENKDEIAALKAMEHNIVYQVLLKGIKGINKVSLNKKKYDLYNPDEETFDKVVEWVLDTDGTNLIEILSNPNIDATRTISNDIREIYDVLGIEAARNALYNELVNVTGEGSMNYRHLSLLIDTMTFRGNLMSIDRHGINRNASSALSKSSFEESVDMLINASIFSEYDNTSGVSPQVMLGKVPNCGSGNFDIVLDEEHLMELLKDVKETKENKYNLDDINEDDENDDVDYEEENISFNIKLDDKKDECYKINKPEIKII</sequence>
<dbReference type="GO" id="GO:0003677">
    <property type="term" value="F:DNA binding"/>
    <property type="evidence" value="ECO:0007669"/>
    <property type="project" value="UniProtKB-KW"/>
</dbReference>
<dbReference type="InterPro" id="IPR000722">
    <property type="entry name" value="RNA_pol_asu"/>
</dbReference>
<dbReference type="Pfam" id="PF00623">
    <property type="entry name" value="RNA_pol_Rpb1_2"/>
    <property type="match status" value="1"/>
</dbReference>
<dbReference type="InterPro" id="IPR007080">
    <property type="entry name" value="RNA_pol_Rpb1_1"/>
</dbReference>
<dbReference type="InterPro" id="IPR007075">
    <property type="entry name" value="RNA_pol_Rpb1_6"/>
</dbReference>
<protein>
    <recommendedName>
        <fullName evidence="3">DNA-directed RNA polymerase II subunit RPB1</fullName>
        <ecNumber evidence="2">2.7.7.6</ecNumber>
    </recommendedName>
    <alternativeName>
        <fullName evidence="12">DNA-directed RNA polymerase II subunit rpb1</fullName>
    </alternativeName>
</protein>
<keyword evidence="9" id="KW-0460">Magnesium</keyword>
<keyword evidence="7" id="KW-0479">Metal-binding</keyword>
<evidence type="ECO:0000256" key="1">
    <source>
        <dbReference type="ARBA" id="ARBA00006460"/>
    </source>
</evidence>
<dbReference type="InterPro" id="IPR045867">
    <property type="entry name" value="DNA-dir_RpoC_beta_prime"/>
</dbReference>
<dbReference type="EMBL" id="MN739404">
    <property type="protein sequence ID" value="QHT02987.1"/>
    <property type="molecule type" value="Genomic_DNA"/>
</dbReference>
<dbReference type="GO" id="GO:0046872">
    <property type="term" value="F:metal ion binding"/>
    <property type="evidence" value="ECO:0007669"/>
    <property type="project" value="UniProtKB-KW"/>
</dbReference>
<dbReference type="Gene3D" id="6.10.250.2940">
    <property type="match status" value="1"/>
</dbReference>
<dbReference type="NCBIfam" id="TIGR01445">
    <property type="entry name" value="intein_Nterm"/>
    <property type="match status" value="1"/>
</dbReference>
<keyword evidence="6" id="KW-0548">Nucleotidyltransferase</keyword>
<evidence type="ECO:0000256" key="2">
    <source>
        <dbReference type="ARBA" id="ARBA00012418"/>
    </source>
</evidence>
<dbReference type="Gene3D" id="3.30.1360.140">
    <property type="match status" value="1"/>
</dbReference>
<dbReference type="PANTHER" id="PTHR19376:SF37">
    <property type="entry name" value="DNA-DIRECTED RNA POLYMERASE II SUBUNIT RPB1"/>
    <property type="match status" value="1"/>
</dbReference>
<dbReference type="InterPro" id="IPR006592">
    <property type="entry name" value="RNA_pol_N"/>
</dbReference>
<dbReference type="Gene3D" id="2.40.40.20">
    <property type="match status" value="1"/>
</dbReference>
<dbReference type="SMART" id="SM00663">
    <property type="entry name" value="RPOLA_N"/>
    <property type="match status" value="1"/>
</dbReference>
<dbReference type="PROSITE" id="PS50819">
    <property type="entry name" value="INTEIN_ENDONUCLEASE"/>
    <property type="match status" value="1"/>
</dbReference>
<dbReference type="Pfam" id="PF04983">
    <property type="entry name" value="RNA_pol_Rpb1_3"/>
    <property type="match status" value="1"/>
</dbReference>
<dbReference type="InterPro" id="IPR044893">
    <property type="entry name" value="RNA_pol_Rpb1_clamp_domain"/>
</dbReference>
<dbReference type="Pfam" id="PF04997">
    <property type="entry name" value="RNA_pol_Rpb1_1"/>
    <property type="match status" value="1"/>
</dbReference>
<dbReference type="InterPro" id="IPR006141">
    <property type="entry name" value="Intein_N"/>
</dbReference>
<dbReference type="Gene3D" id="6.20.50.80">
    <property type="match status" value="1"/>
</dbReference>
<dbReference type="InterPro" id="IPR027434">
    <property type="entry name" value="Homing_endonucl"/>
</dbReference>
<evidence type="ECO:0000256" key="7">
    <source>
        <dbReference type="ARBA" id="ARBA00022723"/>
    </source>
</evidence>
<evidence type="ECO:0000256" key="8">
    <source>
        <dbReference type="ARBA" id="ARBA00022833"/>
    </source>
</evidence>
<dbReference type="EC" id="2.7.7.6" evidence="2"/>
<organism evidence="14">
    <name type="scientific">viral metagenome</name>
    <dbReference type="NCBI Taxonomy" id="1070528"/>
    <lineage>
        <taxon>unclassified sequences</taxon>
        <taxon>metagenomes</taxon>
        <taxon>organismal metagenomes</taxon>
    </lineage>
</organism>
<dbReference type="Pfam" id="PF05000">
    <property type="entry name" value="RNA_pol_Rpb1_4"/>
    <property type="match status" value="1"/>
</dbReference>
<dbReference type="GO" id="GO:0006351">
    <property type="term" value="P:DNA-templated transcription"/>
    <property type="evidence" value="ECO:0007669"/>
    <property type="project" value="InterPro"/>
</dbReference>
<evidence type="ECO:0000256" key="3">
    <source>
        <dbReference type="ARBA" id="ARBA00016625"/>
    </source>
</evidence>
<dbReference type="Gene3D" id="2.170.16.10">
    <property type="entry name" value="Hedgehog/Intein (Hint) domain"/>
    <property type="match status" value="1"/>
</dbReference>
<dbReference type="Pfam" id="PF04998">
    <property type="entry name" value="RNA_pol_Rpb1_5"/>
    <property type="match status" value="2"/>
</dbReference>
<dbReference type="SUPFAM" id="SSF64484">
    <property type="entry name" value="beta and beta-prime subunits of DNA dependent RNA-polymerase"/>
    <property type="match status" value="2"/>
</dbReference>
<dbReference type="Gene3D" id="3.30.1490.180">
    <property type="entry name" value="RNA polymerase ii"/>
    <property type="match status" value="1"/>
</dbReference>
<dbReference type="InterPro" id="IPR007073">
    <property type="entry name" value="RNA_pol_Rpb1_7"/>
</dbReference>
<accession>A0A6C0CFB9</accession>
<evidence type="ECO:0000256" key="4">
    <source>
        <dbReference type="ARBA" id="ARBA00022478"/>
    </source>
</evidence>
<dbReference type="InterPro" id="IPR007081">
    <property type="entry name" value="RNA_pol_Rpb1_5"/>
</dbReference>
<proteinExistence type="inferred from homology"/>
<dbReference type="InterPro" id="IPR007066">
    <property type="entry name" value="RNA_pol_Rpb1_3"/>
</dbReference>
<dbReference type="Pfam" id="PF04992">
    <property type="entry name" value="RNA_pol_Rpb1_6"/>
    <property type="match status" value="1"/>
</dbReference>
<keyword evidence="8" id="KW-0862">Zinc</keyword>
<evidence type="ECO:0000256" key="12">
    <source>
        <dbReference type="ARBA" id="ARBA00073930"/>
    </source>
</evidence>
<name>A0A6C0CFB9_9ZZZZ</name>
<dbReference type="CDD" id="cd00081">
    <property type="entry name" value="Hint"/>
    <property type="match status" value="1"/>
</dbReference>
<dbReference type="Gene3D" id="1.10.150.390">
    <property type="match status" value="1"/>
</dbReference>
<dbReference type="Gene3D" id="3.10.28.10">
    <property type="entry name" value="Homing endonucleases"/>
    <property type="match status" value="1"/>
</dbReference>
<dbReference type="FunFam" id="4.10.860.120:FF:000003">
    <property type="entry name" value="DNA-directed RNA polymerase subunit"/>
    <property type="match status" value="1"/>
</dbReference>
<keyword evidence="10" id="KW-0238">DNA-binding</keyword>
<evidence type="ECO:0000313" key="14">
    <source>
        <dbReference type="EMBL" id="QHT02987.1"/>
    </source>
</evidence>
<evidence type="ECO:0000259" key="13">
    <source>
        <dbReference type="PROSITE" id="PS50819"/>
    </source>
</evidence>
<dbReference type="Pfam" id="PF04990">
    <property type="entry name" value="RNA_pol_Rpb1_7"/>
    <property type="match status" value="1"/>
</dbReference>
<evidence type="ECO:0000256" key="9">
    <source>
        <dbReference type="ARBA" id="ARBA00022842"/>
    </source>
</evidence>
<keyword evidence="5" id="KW-0808">Transferase</keyword>
<dbReference type="InterPro" id="IPR038593">
    <property type="entry name" value="RNA_pol_Rpb1_7_sf"/>
</dbReference>
<dbReference type="InterPro" id="IPR042102">
    <property type="entry name" value="RNA_pol_Rpb1_3_sf"/>
</dbReference>
<evidence type="ECO:0000256" key="5">
    <source>
        <dbReference type="ARBA" id="ARBA00022679"/>
    </source>
</evidence>
<keyword evidence="11" id="KW-0804">Transcription</keyword>
<dbReference type="GO" id="GO:0004519">
    <property type="term" value="F:endonuclease activity"/>
    <property type="evidence" value="ECO:0007669"/>
    <property type="project" value="InterPro"/>
</dbReference>
<dbReference type="InterPro" id="IPR007083">
    <property type="entry name" value="RNA_pol_Rpb1_4"/>
</dbReference>
<dbReference type="PANTHER" id="PTHR19376">
    <property type="entry name" value="DNA-DIRECTED RNA POLYMERASE"/>
    <property type="match status" value="1"/>
</dbReference>
<dbReference type="GO" id="GO:0016539">
    <property type="term" value="P:intein-mediated protein splicing"/>
    <property type="evidence" value="ECO:0007669"/>
    <property type="project" value="InterPro"/>
</dbReference>
<dbReference type="Gene3D" id="1.10.274.100">
    <property type="entry name" value="RNA polymerase Rpb1, domain 3"/>
    <property type="match status" value="1"/>
</dbReference>
<dbReference type="GO" id="GO:0005665">
    <property type="term" value="C:RNA polymerase II, core complex"/>
    <property type="evidence" value="ECO:0007669"/>
    <property type="project" value="TreeGrafter"/>
</dbReference>
<dbReference type="GO" id="GO:0003899">
    <property type="term" value="F:DNA-directed RNA polymerase activity"/>
    <property type="evidence" value="ECO:0007669"/>
    <property type="project" value="UniProtKB-EC"/>
</dbReference>
<reference evidence="14" key="1">
    <citation type="journal article" date="2020" name="Nature">
        <title>Giant virus diversity and host interactions through global metagenomics.</title>
        <authorList>
            <person name="Schulz F."/>
            <person name="Roux S."/>
            <person name="Paez-Espino D."/>
            <person name="Jungbluth S."/>
            <person name="Walsh D.A."/>
            <person name="Denef V.J."/>
            <person name="McMahon K.D."/>
            <person name="Konstantinidis K.T."/>
            <person name="Eloe-Fadrosh E.A."/>
            <person name="Kyrpides N.C."/>
            <person name="Woyke T."/>
        </authorList>
    </citation>
    <scope>NUCLEOTIDE SEQUENCE</scope>
    <source>
        <strain evidence="14">GVMAG-M-3300020727-4</strain>
    </source>
</reference>
<evidence type="ECO:0000256" key="10">
    <source>
        <dbReference type="ARBA" id="ARBA00023125"/>
    </source>
</evidence>
<evidence type="ECO:0000256" key="6">
    <source>
        <dbReference type="ARBA" id="ARBA00022695"/>
    </source>
</evidence>
<comment type="similarity">
    <text evidence="1">Belongs to the RNA polymerase beta' chain family.</text>
</comment>
<dbReference type="Gene3D" id="1.10.132.30">
    <property type="match status" value="1"/>
</dbReference>
<evidence type="ECO:0000256" key="11">
    <source>
        <dbReference type="ARBA" id="ARBA00023163"/>
    </source>
</evidence>
<feature type="domain" description="DOD-type homing endonuclease" evidence="13">
    <location>
        <begin position="986"/>
        <end position="1042"/>
    </location>
</feature>
<dbReference type="Gene3D" id="4.10.860.120">
    <property type="entry name" value="RNA polymerase II, clamp domain"/>
    <property type="match status" value="1"/>
</dbReference>
<dbReference type="FunFam" id="2.40.40.20:FF:000019">
    <property type="entry name" value="DNA-directed RNA polymerase II subunit RPB1"/>
    <property type="match status" value="1"/>
</dbReference>
<dbReference type="InterPro" id="IPR038120">
    <property type="entry name" value="Rpb1_funnel_sf"/>
</dbReference>
<keyword evidence="4" id="KW-0240">DNA-directed RNA polymerase</keyword>